<dbReference type="InterPro" id="IPR011006">
    <property type="entry name" value="CheY-like_superfamily"/>
</dbReference>
<gene>
    <name evidence="6" type="ORF">WMQ36_12770</name>
</gene>
<dbReference type="SUPFAM" id="SSF52172">
    <property type="entry name" value="CheY-like"/>
    <property type="match status" value="1"/>
</dbReference>
<dbReference type="InterPro" id="IPR029016">
    <property type="entry name" value="GAF-like_dom_sf"/>
</dbReference>
<evidence type="ECO:0000313" key="6">
    <source>
        <dbReference type="EMBL" id="MEQ2425846.1"/>
    </source>
</evidence>
<sequence length="333" mass="36956">MDKTMEGFALSRPQQCPKEGAIRNEQFVGKCLKKIHAAPDAEEGLRCLLEFLGKSLECDRVYVFEEMDRQHIRNTYEWCREGVPSGIVQLPYVAKKDLVSWYGQLAGGGNIIEPAVENLRLGNPLVYGFLKPQEIRSIILSPLLVQGRMVGFLGADNPPPGNMEHISVLFDVLSYFVTSLINQRELEKLRETRTSRPQSRAGTPRHTGKTVLLVDDSRELLHINKRVLRPEGYDILCAGTLKEAGERITENTPDAIVMDIDLPDGNGLAFCRDLQKQANIPVVFLTARSDVRSMGGWEQAGGYAFLTKPYQLEELLTAVAGAVDKGTDGGGRD</sequence>
<dbReference type="Gene3D" id="3.30.450.40">
    <property type="match status" value="1"/>
</dbReference>
<evidence type="ECO:0000256" key="3">
    <source>
        <dbReference type="ARBA" id="ARBA00024867"/>
    </source>
</evidence>
<comment type="function">
    <text evidence="3">May play the central regulatory role in sporulation. It may be an element of the effector pathway responsible for the activation of sporulation genes in response to nutritional stress. Spo0A may act in concert with spo0H (a sigma factor) to control the expression of some genes that are critical to the sporulation process.</text>
</comment>
<dbReference type="PANTHER" id="PTHR44591:SF3">
    <property type="entry name" value="RESPONSE REGULATORY DOMAIN-CONTAINING PROTEIN"/>
    <property type="match status" value="1"/>
</dbReference>
<evidence type="ECO:0000256" key="1">
    <source>
        <dbReference type="ARBA" id="ARBA00018672"/>
    </source>
</evidence>
<dbReference type="SMART" id="SM00448">
    <property type="entry name" value="REC"/>
    <property type="match status" value="1"/>
</dbReference>
<dbReference type="InterPro" id="IPR001789">
    <property type="entry name" value="Sig_transdc_resp-reg_receiver"/>
</dbReference>
<dbReference type="PANTHER" id="PTHR44591">
    <property type="entry name" value="STRESS RESPONSE REGULATOR PROTEIN 1"/>
    <property type="match status" value="1"/>
</dbReference>
<evidence type="ECO:0000256" key="4">
    <source>
        <dbReference type="PROSITE-ProRule" id="PRU00169"/>
    </source>
</evidence>
<protein>
    <recommendedName>
        <fullName evidence="1">Stage 0 sporulation protein A homolog</fullName>
    </recommendedName>
</protein>
<dbReference type="EMBL" id="JBBMFM010000043">
    <property type="protein sequence ID" value="MEQ2425846.1"/>
    <property type="molecule type" value="Genomic_DNA"/>
</dbReference>
<organism evidence="6 7">
    <name type="scientific">Enterocloster hominis</name>
    <name type="common">ex Hitch et al. 2024</name>
    <dbReference type="NCBI Taxonomy" id="1917870"/>
    <lineage>
        <taxon>Bacteria</taxon>
        <taxon>Bacillati</taxon>
        <taxon>Bacillota</taxon>
        <taxon>Clostridia</taxon>
        <taxon>Lachnospirales</taxon>
        <taxon>Lachnospiraceae</taxon>
        <taxon>Enterocloster</taxon>
    </lineage>
</organism>
<proteinExistence type="predicted"/>
<evidence type="ECO:0000313" key="7">
    <source>
        <dbReference type="Proteomes" id="UP001454086"/>
    </source>
</evidence>
<accession>A0ABV1D638</accession>
<dbReference type="RefSeq" id="WP_349118256.1">
    <property type="nucleotide sequence ID" value="NZ_JBBMFM010000043.1"/>
</dbReference>
<dbReference type="Proteomes" id="UP001454086">
    <property type="component" value="Unassembled WGS sequence"/>
</dbReference>
<dbReference type="Gene3D" id="3.40.50.2300">
    <property type="match status" value="1"/>
</dbReference>
<dbReference type="InterPro" id="IPR050595">
    <property type="entry name" value="Bact_response_regulator"/>
</dbReference>
<comment type="caution">
    <text evidence="6">The sequence shown here is derived from an EMBL/GenBank/DDBJ whole genome shotgun (WGS) entry which is preliminary data.</text>
</comment>
<dbReference type="PROSITE" id="PS50110">
    <property type="entry name" value="RESPONSE_REGULATORY"/>
    <property type="match status" value="1"/>
</dbReference>
<evidence type="ECO:0000259" key="5">
    <source>
        <dbReference type="PROSITE" id="PS50110"/>
    </source>
</evidence>
<reference evidence="6 7" key="1">
    <citation type="submission" date="2024-03" db="EMBL/GenBank/DDBJ databases">
        <title>Human intestinal bacterial collection.</title>
        <authorList>
            <person name="Pauvert C."/>
            <person name="Hitch T.C.A."/>
            <person name="Clavel T."/>
        </authorList>
    </citation>
    <scope>NUCLEOTIDE SEQUENCE [LARGE SCALE GENOMIC DNA]</scope>
    <source>
        <strain evidence="6 7">CLA-SR-H021</strain>
    </source>
</reference>
<evidence type="ECO:0000256" key="2">
    <source>
        <dbReference type="ARBA" id="ARBA00022553"/>
    </source>
</evidence>
<feature type="modified residue" description="4-aspartylphosphate" evidence="4">
    <location>
        <position position="259"/>
    </location>
</feature>
<dbReference type="SUPFAM" id="SSF55781">
    <property type="entry name" value="GAF domain-like"/>
    <property type="match status" value="1"/>
</dbReference>
<name>A0ABV1D638_9FIRM</name>
<feature type="domain" description="Response regulatory" evidence="5">
    <location>
        <begin position="210"/>
        <end position="323"/>
    </location>
</feature>
<keyword evidence="2 4" id="KW-0597">Phosphoprotein</keyword>
<keyword evidence="7" id="KW-1185">Reference proteome</keyword>
<dbReference type="Pfam" id="PF00072">
    <property type="entry name" value="Response_reg"/>
    <property type="match status" value="1"/>
</dbReference>
<dbReference type="CDD" id="cd00156">
    <property type="entry name" value="REC"/>
    <property type="match status" value="1"/>
</dbReference>